<evidence type="ECO:0000256" key="1">
    <source>
        <dbReference type="ARBA" id="ARBA00008455"/>
    </source>
</evidence>
<dbReference type="OrthoDB" id="3789175at2759"/>
<keyword evidence="3" id="KW-0732">Signal</keyword>
<dbReference type="EMBL" id="CAJNOC010000244">
    <property type="protein sequence ID" value="CAF0732376.1"/>
    <property type="molecule type" value="Genomic_DNA"/>
</dbReference>
<dbReference type="InterPro" id="IPR025661">
    <property type="entry name" value="Pept_asp_AS"/>
</dbReference>
<dbReference type="InterPro" id="IPR038765">
    <property type="entry name" value="Papain-like_cys_pep_sf"/>
</dbReference>
<evidence type="ECO:0000256" key="3">
    <source>
        <dbReference type="SAM" id="SignalP"/>
    </source>
</evidence>
<feature type="signal peptide" evidence="3">
    <location>
        <begin position="1"/>
        <end position="16"/>
    </location>
</feature>
<accession>A0A813N9H8</accession>
<reference evidence="5" key="1">
    <citation type="submission" date="2021-02" db="EMBL/GenBank/DDBJ databases">
        <authorList>
            <person name="Nowell W R."/>
        </authorList>
    </citation>
    <scope>NUCLEOTIDE SEQUENCE</scope>
    <source>
        <strain evidence="5">Ploen Becks lab</strain>
    </source>
</reference>
<keyword evidence="2" id="KW-1015">Disulfide bond</keyword>
<feature type="domain" description="SMB" evidence="4">
    <location>
        <begin position="44"/>
        <end position="94"/>
    </location>
</feature>
<gene>
    <name evidence="5" type="ORF">OXX778_LOCUS2919</name>
</gene>
<dbReference type="SMART" id="SM00645">
    <property type="entry name" value="Pept_C1"/>
    <property type="match status" value="1"/>
</dbReference>
<dbReference type="InterPro" id="IPR000668">
    <property type="entry name" value="Peptidase_C1A_C"/>
</dbReference>
<dbReference type="PROSITE" id="PS50958">
    <property type="entry name" value="SMB_2"/>
    <property type="match status" value="1"/>
</dbReference>
<dbReference type="Proteomes" id="UP000663879">
    <property type="component" value="Unassembled WGS sequence"/>
</dbReference>
<dbReference type="InterPro" id="IPR001212">
    <property type="entry name" value="Somatomedin_B_dom"/>
</dbReference>
<dbReference type="Pfam" id="PF00112">
    <property type="entry name" value="Peptidase_C1"/>
    <property type="match status" value="1"/>
</dbReference>
<proteinExistence type="inferred from homology"/>
<dbReference type="InterPro" id="IPR013128">
    <property type="entry name" value="Peptidase_C1A"/>
</dbReference>
<dbReference type="GO" id="GO:0008234">
    <property type="term" value="F:cysteine-type peptidase activity"/>
    <property type="evidence" value="ECO:0007669"/>
    <property type="project" value="InterPro"/>
</dbReference>
<evidence type="ECO:0000259" key="4">
    <source>
        <dbReference type="PROSITE" id="PS50958"/>
    </source>
</evidence>
<name>A0A813N9H8_9BILA</name>
<dbReference type="AlphaFoldDB" id="A0A813N9H8"/>
<evidence type="ECO:0000313" key="5">
    <source>
        <dbReference type="EMBL" id="CAF0732376.1"/>
    </source>
</evidence>
<sequence>MMKLFIILFLIQIVFCYDSRYFSHGGKQNEEKGGTCTEFLEINGLESCCSQRDDDCYMIHYDTRCYCDVFCDRSSFTDSSDCCPDAKSTCSLKTEQLVFTTKTSTRNPNCYKNGKWYQNGQTFIDNCNECRCQDGLVKCSLEKCLINTELLDKINSDPYSTWRAENYSNYWSKNQDYGYRHKLGTKIPNKIQRALRIDPVPIEESYDFREESFMINNVRPIRDQGECGASWAFAALDTATDRVAKVYEGKRGNESMSIQMIISCVILPGNANGCSPATMDLGWKFIESSSKENDGKIVGGIVNEKCYPLESDKTGIADACKVNSNLNRVICPSDDRLYNKPLMNSGPGYPIRPASTNDLMEEIKENGPVQMAFKVYEDFFMYKSGIYSKHPDAKLLDVEEPYHSVKVLGWGSENGVDYWIAANSWGPEWGENGYFRIKRQDDETEFGRYGYAAWGSKPINTNKKNSLGKSKYRNYNIQRRE</sequence>
<protein>
    <recommendedName>
        <fullName evidence="4">SMB domain-containing protein</fullName>
    </recommendedName>
</protein>
<dbReference type="PRINTS" id="PR00705">
    <property type="entry name" value="PAPAIN"/>
</dbReference>
<comment type="similarity">
    <text evidence="1">Belongs to the peptidase C1 family.</text>
</comment>
<dbReference type="SUPFAM" id="SSF57603">
    <property type="entry name" value="FnI-like domain"/>
    <property type="match status" value="1"/>
</dbReference>
<evidence type="ECO:0000256" key="2">
    <source>
        <dbReference type="ARBA" id="ARBA00023157"/>
    </source>
</evidence>
<keyword evidence="6" id="KW-1185">Reference proteome</keyword>
<dbReference type="Gene3D" id="3.90.70.10">
    <property type="entry name" value="Cysteine proteinases"/>
    <property type="match status" value="1"/>
</dbReference>
<feature type="chain" id="PRO_5032325580" description="SMB domain-containing protein" evidence="3">
    <location>
        <begin position="17"/>
        <end position="481"/>
    </location>
</feature>
<organism evidence="5 6">
    <name type="scientific">Brachionus calyciflorus</name>
    <dbReference type="NCBI Taxonomy" id="104777"/>
    <lineage>
        <taxon>Eukaryota</taxon>
        <taxon>Metazoa</taxon>
        <taxon>Spiralia</taxon>
        <taxon>Gnathifera</taxon>
        <taxon>Rotifera</taxon>
        <taxon>Eurotatoria</taxon>
        <taxon>Monogononta</taxon>
        <taxon>Pseudotrocha</taxon>
        <taxon>Ploima</taxon>
        <taxon>Brachionidae</taxon>
        <taxon>Brachionus</taxon>
    </lineage>
</organism>
<dbReference type="SUPFAM" id="SSF54001">
    <property type="entry name" value="Cysteine proteinases"/>
    <property type="match status" value="1"/>
</dbReference>
<evidence type="ECO:0000313" key="6">
    <source>
        <dbReference type="Proteomes" id="UP000663879"/>
    </source>
</evidence>
<dbReference type="GO" id="GO:0006508">
    <property type="term" value="P:proteolysis"/>
    <property type="evidence" value="ECO:0007669"/>
    <property type="project" value="InterPro"/>
</dbReference>
<dbReference type="Gene3D" id="2.10.70.10">
    <property type="entry name" value="Complement Module, domain 1"/>
    <property type="match status" value="1"/>
</dbReference>
<dbReference type="PROSITE" id="PS00640">
    <property type="entry name" value="THIOL_PROTEASE_ASN"/>
    <property type="match status" value="1"/>
</dbReference>
<dbReference type="PANTHER" id="PTHR12411">
    <property type="entry name" value="CYSTEINE PROTEASE FAMILY C1-RELATED"/>
    <property type="match status" value="1"/>
</dbReference>
<comment type="caution">
    <text evidence="5">The sequence shown here is derived from an EMBL/GenBank/DDBJ whole genome shotgun (WGS) entry which is preliminary data.</text>
</comment>